<evidence type="ECO:0000313" key="2">
    <source>
        <dbReference type="Proteomes" id="UP000561459"/>
    </source>
</evidence>
<name>A0A7W6C1F5_9SPHN</name>
<accession>A0A7W6C1F5</accession>
<dbReference type="AlphaFoldDB" id="A0A7W6C1F5"/>
<comment type="caution">
    <text evidence="1">The sequence shown here is derived from an EMBL/GenBank/DDBJ whole genome shotgun (WGS) entry which is preliminary data.</text>
</comment>
<protein>
    <submittedName>
        <fullName evidence="1">Uncharacterized protein</fullName>
    </submittedName>
</protein>
<reference evidence="1 2" key="1">
    <citation type="submission" date="2020-08" db="EMBL/GenBank/DDBJ databases">
        <title>Genomic Encyclopedia of Type Strains, Phase IV (KMG-IV): sequencing the most valuable type-strain genomes for metagenomic binning, comparative biology and taxonomic classification.</title>
        <authorList>
            <person name="Goeker M."/>
        </authorList>
    </citation>
    <scope>NUCLEOTIDE SEQUENCE [LARGE SCALE GENOMIC DNA]</scope>
    <source>
        <strain evidence="1 2">DSM 27568</strain>
    </source>
</reference>
<gene>
    <name evidence="1" type="ORF">GGR39_002027</name>
</gene>
<sequence>MEVSIVLRLFVERMPDIELAGPDGRSLGYG</sequence>
<evidence type="ECO:0000313" key="1">
    <source>
        <dbReference type="EMBL" id="MBB3940370.1"/>
    </source>
</evidence>
<keyword evidence="2" id="KW-1185">Reference proteome</keyword>
<organism evidence="1 2">
    <name type="scientific">Novosphingobium fluoreni</name>
    <dbReference type="NCBI Taxonomy" id="1391222"/>
    <lineage>
        <taxon>Bacteria</taxon>
        <taxon>Pseudomonadati</taxon>
        <taxon>Pseudomonadota</taxon>
        <taxon>Alphaproteobacteria</taxon>
        <taxon>Sphingomonadales</taxon>
        <taxon>Sphingomonadaceae</taxon>
        <taxon>Novosphingobium</taxon>
    </lineage>
</organism>
<proteinExistence type="predicted"/>
<dbReference type="EMBL" id="JACIDY010000004">
    <property type="protein sequence ID" value="MBB3940370.1"/>
    <property type="molecule type" value="Genomic_DNA"/>
</dbReference>
<dbReference type="Proteomes" id="UP000561459">
    <property type="component" value="Unassembled WGS sequence"/>
</dbReference>